<evidence type="ECO:0000256" key="3">
    <source>
        <dbReference type="ARBA" id="ARBA00022475"/>
    </source>
</evidence>
<dbReference type="PATRIC" id="fig|162209.4.peg.2811"/>
<dbReference type="GO" id="GO:0005886">
    <property type="term" value="C:plasma membrane"/>
    <property type="evidence" value="ECO:0007669"/>
    <property type="project" value="UniProtKB-SubCell"/>
</dbReference>
<dbReference type="CDD" id="cd06261">
    <property type="entry name" value="TM_PBP2"/>
    <property type="match status" value="1"/>
</dbReference>
<dbReference type="InterPro" id="IPR000515">
    <property type="entry name" value="MetI-like"/>
</dbReference>
<evidence type="ECO:0000259" key="8">
    <source>
        <dbReference type="PROSITE" id="PS50928"/>
    </source>
</evidence>
<dbReference type="Gene3D" id="1.10.3720.10">
    <property type="entry name" value="MetI-like"/>
    <property type="match status" value="1"/>
</dbReference>
<evidence type="ECO:0000256" key="6">
    <source>
        <dbReference type="ARBA" id="ARBA00023136"/>
    </source>
</evidence>
<dbReference type="SUPFAM" id="SSF161098">
    <property type="entry name" value="MetI-like"/>
    <property type="match status" value="1"/>
</dbReference>
<reference evidence="9 10" key="2">
    <citation type="journal article" date="2016" name="Genome Announc.">
        <title>Complete Genome Sequences of Two Interactive Moderate Thermophiles, Paenibacillus napthalenovorans 32O-Y and Paenibacillus sp. 32O-W.</title>
        <authorList>
            <person name="Butler R.R.III."/>
            <person name="Wang J."/>
            <person name="Stark B.C."/>
            <person name="Pombert J.F."/>
        </authorList>
    </citation>
    <scope>NUCLEOTIDE SEQUENCE [LARGE SCALE GENOMIC DNA]</scope>
    <source>
        <strain evidence="9 10">32O-Y</strain>
    </source>
</reference>
<dbReference type="Proteomes" id="UP000061660">
    <property type="component" value="Chromosome"/>
</dbReference>
<feature type="transmembrane region" description="Helical" evidence="7">
    <location>
        <begin position="178"/>
        <end position="198"/>
    </location>
</feature>
<dbReference type="RefSeq" id="WP_082660795.1">
    <property type="nucleotide sequence ID" value="NZ_CP013652.1"/>
</dbReference>
<feature type="transmembrane region" description="Helical" evidence="7">
    <location>
        <begin position="93"/>
        <end position="114"/>
    </location>
</feature>
<dbReference type="STRING" id="162209.IJ22_26410"/>
<evidence type="ECO:0000256" key="1">
    <source>
        <dbReference type="ARBA" id="ARBA00004651"/>
    </source>
</evidence>
<dbReference type="OrthoDB" id="9788108at2"/>
<dbReference type="EMBL" id="CP013652">
    <property type="protein sequence ID" value="ALS23014.1"/>
    <property type="molecule type" value="Genomic_DNA"/>
</dbReference>
<accession>A0A0U2VQG1</accession>
<keyword evidence="5 7" id="KW-1133">Transmembrane helix</keyword>
<keyword evidence="10" id="KW-1185">Reference proteome</keyword>
<keyword evidence="4 7" id="KW-0812">Transmembrane</keyword>
<sequence length="311" mass="34665">MEIEKGTVGSGIKKKEQKIRRSSRIIGKTTPYLWLLPSISLIVFITVFPIYELFSASVSQISLSGVKKGYIGFRNFSNVLSDAVFLTVLKNTLIWTVSVVGISTVLSLGIAQLLNRDFPGRRWVRAALIIPWAVSLIITSVIWKWILDYNYGALNLILLKLNLINENIFWLASPSTSFPAMIGVGIFVTIPFTSFVLLSGLQSISAELYESASVDGANAWSQFYHVTLPLLRQPLTISTVLNTIYVFNSFPIIWSMTKGDPVHQTDTIITYLYKLAFAAHKMGEAAAVSVISFLLLLLFSIIYTTIALRRE</sequence>
<dbReference type="KEGG" id="pnp:IJ22_26410"/>
<dbReference type="InterPro" id="IPR035906">
    <property type="entry name" value="MetI-like_sf"/>
</dbReference>
<organism evidence="9 10">
    <name type="scientific">Paenibacillus naphthalenovorans</name>
    <dbReference type="NCBI Taxonomy" id="162209"/>
    <lineage>
        <taxon>Bacteria</taxon>
        <taxon>Bacillati</taxon>
        <taxon>Bacillota</taxon>
        <taxon>Bacilli</taxon>
        <taxon>Bacillales</taxon>
        <taxon>Paenibacillaceae</taxon>
        <taxon>Paenibacillus</taxon>
    </lineage>
</organism>
<dbReference type="PROSITE" id="PS50928">
    <property type="entry name" value="ABC_TM1"/>
    <property type="match status" value="1"/>
</dbReference>
<reference evidence="10" key="1">
    <citation type="submission" date="2015-12" db="EMBL/GenBank/DDBJ databases">
        <title>Complete genome sequences of two moderately thermophilic Paenibacillus species.</title>
        <authorList>
            <person name="Butler R.III."/>
            <person name="Wang J."/>
            <person name="Stark B.C."/>
            <person name="Pombert J.-F."/>
        </authorList>
    </citation>
    <scope>NUCLEOTIDE SEQUENCE [LARGE SCALE GENOMIC DNA]</scope>
    <source>
        <strain evidence="10">32O-Y</strain>
    </source>
</reference>
<feature type="transmembrane region" description="Helical" evidence="7">
    <location>
        <begin position="126"/>
        <end position="146"/>
    </location>
</feature>
<evidence type="ECO:0000313" key="9">
    <source>
        <dbReference type="EMBL" id="ALS23014.1"/>
    </source>
</evidence>
<proteinExistence type="inferred from homology"/>
<feature type="transmembrane region" description="Helical" evidence="7">
    <location>
        <begin position="235"/>
        <end position="254"/>
    </location>
</feature>
<gene>
    <name evidence="9" type="ORF">IJ22_26410</name>
</gene>
<dbReference type="Pfam" id="PF00528">
    <property type="entry name" value="BPD_transp_1"/>
    <property type="match status" value="1"/>
</dbReference>
<evidence type="ECO:0000256" key="5">
    <source>
        <dbReference type="ARBA" id="ARBA00022989"/>
    </source>
</evidence>
<keyword evidence="6 7" id="KW-0472">Membrane</keyword>
<feature type="transmembrane region" description="Helical" evidence="7">
    <location>
        <begin position="285"/>
        <end position="308"/>
    </location>
</feature>
<dbReference type="PANTHER" id="PTHR43005">
    <property type="entry name" value="BLR7065 PROTEIN"/>
    <property type="match status" value="1"/>
</dbReference>
<dbReference type="GO" id="GO:0055085">
    <property type="term" value="P:transmembrane transport"/>
    <property type="evidence" value="ECO:0007669"/>
    <property type="project" value="InterPro"/>
</dbReference>
<evidence type="ECO:0000256" key="2">
    <source>
        <dbReference type="ARBA" id="ARBA00022448"/>
    </source>
</evidence>
<feature type="transmembrane region" description="Helical" evidence="7">
    <location>
        <begin position="32"/>
        <end position="51"/>
    </location>
</feature>
<keyword evidence="3" id="KW-1003">Cell membrane</keyword>
<evidence type="ECO:0000256" key="4">
    <source>
        <dbReference type="ARBA" id="ARBA00022692"/>
    </source>
</evidence>
<evidence type="ECO:0000313" key="10">
    <source>
        <dbReference type="Proteomes" id="UP000061660"/>
    </source>
</evidence>
<keyword evidence="2 7" id="KW-0813">Transport</keyword>
<comment type="subcellular location">
    <subcellularLocation>
        <location evidence="1 7">Cell membrane</location>
        <topology evidence="1 7">Multi-pass membrane protein</topology>
    </subcellularLocation>
</comment>
<evidence type="ECO:0000256" key="7">
    <source>
        <dbReference type="RuleBase" id="RU363032"/>
    </source>
</evidence>
<feature type="domain" description="ABC transmembrane type-1" evidence="8">
    <location>
        <begin position="89"/>
        <end position="303"/>
    </location>
</feature>
<comment type="similarity">
    <text evidence="7">Belongs to the binding-protein-dependent transport system permease family.</text>
</comment>
<dbReference type="AlphaFoldDB" id="A0A0U2VQG1"/>
<dbReference type="PANTHER" id="PTHR43005:SF1">
    <property type="entry name" value="SPERMIDINE_PUTRESCINE TRANSPORT SYSTEM PERMEASE PROTEIN"/>
    <property type="match status" value="1"/>
</dbReference>
<protein>
    <submittedName>
        <fullName evidence="9">ABC transporter permease</fullName>
    </submittedName>
</protein>
<name>A0A0U2VQG1_9BACL</name>